<gene>
    <name evidence="1" type="ORF">UC3_02357</name>
</gene>
<name>R3TKS1_9ENTE</name>
<evidence type="ECO:0000313" key="2">
    <source>
        <dbReference type="Proteomes" id="UP000013785"/>
    </source>
</evidence>
<evidence type="ECO:0000313" key="1">
    <source>
        <dbReference type="EMBL" id="EOL42009.1"/>
    </source>
</evidence>
<dbReference type="Proteomes" id="UP000013785">
    <property type="component" value="Unassembled WGS sequence"/>
</dbReference>
<accession>R3TKS1</accession>
<dbReference type="HOGENOM" id="CLU_2682096_0_0_9"/>
<protein>
    <submittedName>
        <fullName evidence="1">Uncharacterized protein</fullName>
    </submittedName>
</protein>
<dbReference type="eggNOG" id="ENOG5032PW6">
    <property type="taxonomic scope" value="Bacteria"/>
</dbReference>
<dbReference type="EMBL" id="AJAT01000017">
    <property type="protein sequence ID" value="EOL42009.1"/>
    <property type="molecule type" value="Genomic_DNA"/>
</dbReference>
<sequence length="74" mass="8381">MVVERSDIKYDLNNEVPRLWIKLEEAGVVSMTKHYVTNGDTPGTNVIIFIYITKDSSAQRVLSIDLLTDVVLNQ</sequence>
<keyword evidence="2" id="KW-1185">Reference proteome</keyword>
<dbReference type="AlphaFoldDB" id="R3TKS1"/>
<organism evidence="1 2">
    <name type="scientific">Enterococcus phoeniculicola ATCC BAA-412</name>
    <dbReference type="NCBI Taxonomy" id="1158610"/>
    <lineage>
        <taxon>Bacteria</taxon>
        <taxon>Bacillati</taxon>
        <taxon>Bacillota</taxon>
        <taxon>Bacilli</taxon>
        <taxon>Lactobacillales</taxon>
        <taxon>Enterococcaceae</taxon>
        <taxon>Enterococcus</taxon>
    </lineage>
</organism>
<reference evidence="1 2" key="1">
    <citation type="submission" date="2013-02" db="EMBL/GenBank/DDBJ databases">
        <title>The Genome Sequence of Enterococcus phoeniculicola BAA-412.</title>
        <authorList>
            <consortium name="The Broad Institute Genome Sequencing Platform"/>
            <consortium name="The Broad Institute Genome Sequencing Center for Infectious Disease"/>
            <person name="Earl A.M."/>
            <person name="Gilmore M.S."/>
            <person name="Lebreton F."/>
            <person name="Walker B."/>
            <person name="Young S.K."/>
            <person name="Zeng Q."/>
            <person name="Gargeya S."/>
            <person name="Fitzgerald M."/>
            <person name="Haas B."/>
            <person name="Abouelleil A."/>
            <person name="Alvarado L."/>
            <person name="Arachchi H.M."/>
            <person name="Berlin A.M."/>
            <person name="Chapman S.B."/>
            <person name="Dewar J."/>
            <person name="Goldberg J."/>
            <person name="Griggs A."/>
            <person name="Gujja S."/>
            <person name="Hansen M."/>
            <person name="Howarth C."/>
            <person name="Imamovic A."/>
            <person name="Larimer J."/>
            <person name="McCowan C."/>
            <person name="Murphy C."/>
            <person name="Neiman D."/>
            <person name="Pearson M."/>
            <person name="Priest M."/>
            <person name="Roberts A."/>
            <person name="Saif S."/>
            <person name="Shea T."/>
            <person name="Sisk P."/>
            <person name="Sykes S."/>
            <person name="Wortman J."/>
            <person name="Nusbaum C."/>
            <person name="Birren B."/>
        </authorList>
    </citation>
    <scope>NUCLEOTIDE SEQUENCE [LARGE SCALE GENOMIC DNA]</scope>
    <source>
        <strain evidence="1 2">ATCC BAA-412</strain>
    </source>
</reference>
<comment type="caution">
    <text evidence="1">The sequence shown here is derived from an EMBL/GenBank/DDBJ whole genome shotgun (WGS) entry which is preliminary data.</text>
</comment>
<proteinExistence type="predicted"/>